<dbReference type="InterPro" id="IPR051311">
    <property type="entry name" value="DedA_domain"/>
</dbReference>
<proteinExistence type="predicted"/>
<dbReference type="PANTHER" id="PTHR42709">
    <property type="entry name" value="ALKALINE PHOSPHATASE LIKE PROTEIN"/>
    <property type="match status" value="1"/>
</dbReference>
<reference evidence="3" key="1">
    <citation type="submission" date="2021-03" db="EMBL/GenBank/DDBJ databases">
        <authorList>
            <person name="Wang G."/>
        </authorList>
    </citation>
    <scope>NUCLEOTIDE SEQUENCE</scope>
    <source>
        <strain evidence="3">KCTC 12899</strain>
    </source>
</reference>
<accession>A0A8J7Q8C5</accession>
<comment type="caution">
    <text evidence="3">The sequence shown here is derived from an EMBL/GenBank/DDBJ whole genome shotgun (WGS) entry which is preliminary data.</text>
</comment>
<dbReference type="Proteomes" id="UP000664417">
    <property type="component" value="Unassembled WGS sequence"/>
</dbReference>
<gene>
    <name evidence="3" type="ORF">J3U88_13940</name>
</gene>
<feature type="domain" description="VTT" evidence="2">
    <location>
        <begin position="12"/>
        <end position="113"/>
    </location>
</feature>
<dbReference type="AlphaFoldDB" id="A0A8J7Q8C5"/>
<keyword evidence="1" id="KW-0812">Transmembrane</keyword>
<evidence type="ECO:0000259" key="2">
    <source>
        <dbReference type="Pfam" id="PF09335"/>
    </source>
</evidence>
<keyword evidence="1" id="KW-1133">Transmembrane helix</keyword>
<dbReference type="InterPro" id="IPR032816">
    <property type="entry name" value="VTT_dom"/>
</dbReference>
<keyword evidence="1" id="KW-0472">Membrane</keyword>
<evidence type="ECO:0000313" key="3">
    <source>
        <dbReference type="EMBL" id="MBO1319572.1"/>
    </source>
</evidence>
<dbReference type="PANTHER" id="PTHR42709:SF4">
    <property type="entry name" value="INNER MEMBRANE PROTEIN YQAA"/>
    <property type="match status" value="1"/>
</dbReference>
<evidence type="ECO:0000313" key="4">
    <source>
        <dbReference type="Proteomes" id="UP000664417"/>
    </source>
</evidence>
<feature type="transmembrane region" description="Helical" evidence="1">
    <location>
        <begin position="12"/>
        <end position="35"/>
    </location>
</feature>
<protein>
    <submittedName>
        <fullName evidence="3">DedA family protein</fullName>
    </submittedName>
</protein>
<name>A0A8J7Q8C5_9BACT</name>
<feature type="transmembrane region" description="Helical" evidence="1">
    <location>
        <begin position="65"/>
        <end position="87"/>
    </location>
</feature>
<dbReference type="EMBL" id="JAFREP010000013">
    <property type="protein sequence ID" value="MBO1319572.1"/>
    <property type="molecule type" value="Genomic_DNA"/>
</dbReference>
<evidence type="ECO:0000256" key="1">
    <source>
        <dbReference type="SAM" id="Phobius"/>
    </source>
</evidence>
<sequence length="115" mass="13035">MVLVGLHVSGRFHPALLVAVATFGNVLGACINWLLGRYLLHFQDRRWFPVKQQALERATRHYNRYGLWSLMLAWAPIIGDPLTVVAGFLRTPFWLFTLLVLIGKGGRYALLVGLF</sequence>
<organism evidence="3 4">
    <name type="scientific">Acanthopleuribacter pedis</name>
    <dbReference type="NCBI Taxonomy" id="442870"/>
    <lineage>
        <taxon>Bacteria</taxon>
        <taxon>Pseudomonadati</taxon>
        <taxon>Acidobacteriota</taxon>
        <taxon>Holophagae</taxon>
        <taxon>Acanthopleuribacterales</taxon>
        <taxon>Acanthopleuribacteraceae</taxon>
        <taxon>Acanthopleuribacter</taxon>
    </lineage>
</organism>
<feature type="transmembrane region" description="Helical" evidence="1">
    <location>
        <begin position="93"/>
        <end position="114"/>
    </location>
</feature>
<keyword evidence="4" id="KW-1185">Reference proteome</keyword>
<dbReference type="Pfam" id="PF09335">
    <property type="entry name" value="VTT_dom"/>
    <property type="match status" value="1"/>
</dbReference>